<feature type="compositionally biased region" description="Gly residues" evidence="7">
    <location>
        <begin position="457"/>
        <end position="468"/>
    </location>
</feature>
<evidence type="ECO:0000313" key="10">
    <source>
        <dbReference type="EMBL" id="EAA29011.2"/>
    </source>
</evidence>
<evidence type="ECO:0000259" key="9">
    <source>
        <dbReference type="PROSITE" id="PS51767"/>
    </source>
</evidence>
<keyword evidence="5" id="KW-0378">Hydrolase</keyword>
<keyword evidence="4" id="KW-0064">Aspartyl protease</keyword>
<protein>
    <recommendedName>
        <fullName evidence="9">Peptidase A1 domain-containing protein</fullName>
    </recommendedName>
</protein>
<dbReference type="InterPro" id="IPR001461">
    <property type="entry name" value="Aspartic_peptidase_A1"/>
</dbReference>
<dbReference type="GO" id="GO:0004190">
    <property type="term" value="F:aspartic-type endopeptidase activity"/>
    <property type="evidence" value="ECO:0000318"/>
    <property type="project" value="GO_Central"/>
</dbReference>
<feature type="region of interest" description="Disordered" evidence="7">
    <location>
        <begin position="441"/>
        <end position="468"/>
    </location>
</feature>
<feature type="active site" evidence="6">
    <location>
        <position position="288"/>
    </location>
</feature>
<evidence type="ECO:0000256" key="3">
    <source>
        <dbReference type="ARBA" id="ARBA00022729"/>
    </source>
</evidence>
<feature type="domain" description="Peptidase A1" evidence="9">
    <location>
        <begin position="74"/>
        <end position="399"/>
    </location>
</feature>
<feature type="active site" evidence="6">
    <location>
        <position position="92"/>
    </location>
</feature>
<dbReference type="MEROPS" id="A01.082"/>
<dbReference type="InParanoid" id="Q7S0Y9"/>
<dbReference type="CDD" id="cd05474">
    <property type="entry name" value="SAP_like"/>
    <property type="match status" value="1"/>
</dbReference>
<comment type="similarity">
    <text evidence="1">Belongs to the peptidase A1 family.</text>
</comment>
<evidence type="ECO:0000256" key="5">
    <source>
        <dbReference type="ARBA" id="ARBA00022801"/>
    </source>
</evidence>
<dbReference type="KEGG" id="ncr:NCU09155"/>
<gene>
    <name evidence="10" type="ORF">NCU09155</name>
</gene>
<dbReference type="OrthoDB" id="771136at2759"/>
<dbReference type="SMR" id="Q7S0Y9"/>
<dbReference type="EMBL" id="CM002238">
    <property type="protein sequence ID" value="EAA29011.2"/>
    <property type="molecule type" value="Genomic_DNA"/>
</dbReference>
<keyword evidence="11" id="KW-1185">Reference proteome</keyword>
<dbReference type="GO" id="GO:0006508">
    <property type="term" value="P:proteolysis"/>
    <property type="evidence" value="ECO:0000318"/>
    <property type="project" value="GO_Central"/>
</dbReference>
<feature type="signal peptide" evidence="8">
    <location>
        <begin position="1"/>
        <end position="22"/>
    </location>
</feature>
<feature type="chain" id="PRO_5004290827" description="Peptidase A1 domain-containing protein" evidence="8">
    <location>
        <begin position="23"/>
        <end position="532"/>
    </location>
</feature>
<organism evidence="10 11">
    <name type="scientific">Neurospora crassa (strain ATCC 24698 / 74-OR23-1A / CBS 708.71 / DSM 1257 / FGSC 987)</name>
    <dbReference type="NCBI Taxonomy" id="367110"/>
    <lineage>
        <taxon>Eukaryota</taxon>
        <taxon>Fungi</taxon>
        <taxon>Dikarya</taxon>
        <taxon>Ascomycota</taxon>
        <taxon>Pezizomycotina</taxon>
        <taxon>Sordariomycetes</taxon>
        <taxon>Sordariomycetidae</taxon>
        <taxon>Sordariales</taxon>
        <taxon>Sordariaceae</taxon>
        <taxon>Neurospora</taxon>
    </lineage>
</organism>
<dbReference type="PROSITE" id="PS51767">
    <property type="entry name" value="PEPTIDASE_A1"/>
    <property type="match status" value="1"/>
</dbReference>
<dbReference type="SUPFAM" id="SSF50630">
    <property type="entry name" value="Acid proteases"/>
    <property type="match status" value="1"/>
</dbReference>
<evidence type="ECO:0000256" key="1">
    <source>
        <dbReference type="ARBA" id="ARBA00007447"/>
    </source>
</evidence>
<evidence type="ECO:0000256" key="7">
    <source>
        <dbReference type="SAM" id="MobiDB-lite"/>
    </source>
</evidence>
<dbReference type="PANTHER" id="PTHR47966">
    <property type="entry name" value="BETA-SITE APP-CLEAVING ENZYME, ISOFORM A-RELATED"/>
    <property type="match status" value="1"/>
</dbReference>
<proteinExistence type="inferred from homology"/>
<keyword evidence="2" id="KW-0645">Protease</keyword>
<feature type="compositionally biased region" description="Low complexity" evidence="7">
    <location>
        <begin position="447"/>
        <end position="456"/>
    </location>
</feature>
<dbReference type="GeneID" id="3874385"/>
<evidence type="ECO:0000256" key="8">
    <source>
        <dbReference type="SAM" id="SignalP"/>
    </source>
</evidence>
<evidence type="ECO:0000256" key="6">
    <source>
        <dbReference type="PIRSR" id="PIRSR601461-1"/>
    </source>
</evidence>
<dbReference type="AlphaFoldDB" id="Q7S0Y9"/>
<dbReference type="VEuPathDB" id="FungiDB:NCU09155"/>
<evidence type="ECO:0000256" key="4">
    <source>
        <dbReference type="ARBA" id="ARBA00022750"/>
    </source>
</evidence>
<dbReference type="Pfam" id="PF00026">
    <property type="entry name" value="Asp"/>
    <property type="match status" value="1"/>
</dbReference>
<dbReference type="InterPro" id="IPR033121">
    <property type="entry name" value="PEPTIDASE_A1"/>
</dbReference>
<dbReference type="HOGENOM" id="CLU_013253_9_4_1"/>
<dbReference type="RefSeq" id="XP_958247.2">
    <property type="nucleotide sequence ID" value="XM_953154.2"/>
</dbReference>
<dbReference type="Gene3D" id="2.40.70.10">
    <property type="entry name" value="Acid Proteases"/>
    <property type="match status" value="2"/>
</dbReference>
<sequence>MAAFPFLSASFVLLQLALTCLAQHLNLTTGPLHLTGHTPGDGCVHLPIIHSTNTDHFARRGIQLALNNRSDVAYYAQLEIGTPPQTVYTQLDTGSFELWVNPDCTTVSPSDSSFCDHIGFYNASLSSTSKSLGTSKTLRYGIGAANISYVTDTISLSGSSTSLKDIQFGVATSSKDAFSGILGIGYGQGLATKYPNFIDQLYAQKITKVKAYTLALGSKTAQQGSIVFGGVDTSKFAGPLGRLPIIPAEDSPDGVPRFWVQMNGISLTPPSGQSMGVYEGSKIPAFLDSGSTMTILPPALANKIAEDFGSPEMDANGFYRVGCGYVEMNGTMDFEFVGAGQKVTVRVPYKEMIREVGQGESKMCFLGIMGSESFTLLGDTFLRSAYAVFDFQTNSIWLTQATSCGNTPAALRDVTDLSRVVGNCQIQLGEKEAVVDVVSETSIAPPTGSTGDTDGVTGTGGNGSGNGGTRTAWGFVTTTLAVPMATGLAGVGGSGSGSMSATALDSSGRSMAGDVVLSAAVAVGAAVLGSLL</sequence>
<dbReference type="PRINTS" id="PR00792">
    <property type="entry name" value="PEPSIN"/>
</dbReference>
<evidence type="ECO:0000313" key="11">
    <source>
        <dbReference type="Proteomes" id="UP000001805"/>
    </source>
</evidence>
<keyword evidence="3 8" id="KW-0732">Signal</keyword>
<dbReference type="PaxDb" id="5141-EFNCRP00000009024"/>
<accession>Q7S0Y9</accession>
<reference evidence="10 11" key="1">
    <citation type="journal article" date="2003" name="Nature">
        <title>The genome sequence of the filamentous fungus Neurospora crassa.</title>
        <authorList>
            <person name="Galagan J.E."/>
            <person name="Calvo S.E."/>
            <person name="Borkovich K.A."/>
            <person name="Selker E.U."/>
            <person name="Read N.D."/>
            <person name="Jaffe D."/>
            <person name="FitzHugh W."/>
            <person name="Ma L.J."/>
            <person name="Smirnov S."/>
            <person name="Purcell S."/>
            <person name="Rehman B."/>
            <person name="Elkins T."/>
            <person name="Engels R."/>
            <person name="Wang S."/>
            <person name="Nielsen C.B."/>
            <person name="Butler J."/>
            <person name="Endrizzi M."/>
            <person name="Qui D."/>
            <person name="Ianakiev P."/>
            <person name="Bell-Pedersen D."/>
            <person name="Nelson M.A."/>
            <person name="Werner-Washburne M."/>
            <person name="Selitrennikoff C.P."/>
            <person name="Kinsey J.A."/>
            <person name="Braun E.L."/>
            <person name="Zelter A."/>
            <person name="Schulte U."/>
            <person name="Kothe G.O."/>
            <person name="Jedd G."/>
            <person name="Mewes W."/>
            <person name="Staben C."/>
            <person name="Marcotte E."/>
            <person name="Greenberg D."/>
            <person name="Roy A."/>
            <person name="Foley K."/>
            <person name="Naylor J."/>
            <person name="Stange-Thomann N."/>
            <person name="Barrett R."/>
            <person name="Gnerre S."/>
            <person name="Kamal M."/>
            <person name="Kamvysselis M."/>
            <person name="Mauceli E."/>
            <person name="Bielke C."/>
            <person name="Rudd S."/>
            <person name="Frishman D."/>
            <person name="Krystofova S."/>
            <person name="Rasmussen C."/>
            <person name="Metzenberg R.L."/>
            <person name="Perkins D.D."/>
            <person name="Kroken S."/>
            <person name="Cogoni C."/>
            <person name="Macino G."/>
            <person name="Catcheside D."/>
            <person name="Li W."/>
            <person name="Pratt R.J."/>
            <person name="Osmani S.A."/>
            <person name="DeSouza C.P."/>
            <person name="Glass L."/>
            <person name="Orbach M.J."/>
            <person name="Berglund J.A."/>
            <person name="Voelker R."/>
            <person name="Yarden O."/>
            <person name="Plamann M."/>
            <person name="Seiler S."/>
            <person name="Dunlap J."/>
            <person name="Radford A."/>
            <person name="Aramayo R."/>
            <person name="Natvig D.O."/>
            <person name="Alex L.A."/>
            <person name="Mannhaupt G."/>
            <person name="Ebbole D.J."/>
            <person name="Freitag M."/>
            <person name="Paulsen I."/>
            <person name="Sachs M.S."/>
            <person name="Lander E.S."/>
            <person name="Nusbaum C."/>
            <person name="Birren B."/>
        </authorList>
    </citation>
    <scope>NUCLEOTIDE SEQUENCE [LARGE SCALE GENOMIC DNA]</scope>
    <source>
        <strain evidence="11">ATCC 24698 / 74-OR23-1A / CBS 708.71 / DSM 1257 / FGSC 987</strain>
    </source>
</reference>
<evidence type="ECO:0000256" key="2">
    <source>
        <dbReference type="ARBA" id="ARBA00022670"/>
    </source>
</evidence>
<dbReference type="PANTHER" id="PTHR47966:SF65">
    <property type="entry name" value="ASPARTIC-TYPE ENDOPEPTIDASE"/>
    <property type="match status" value="1"/>
</dbReference>
<dbReference type="Proteomes" id="UP000001805">
    <property type="component" value="Chromosome 3, Linkage Group III"/>
</dbReference>
<name>Q7S0Y9_NEUCR</name>
<dbReference type="InterPro" id="IPR033876">
    <property type="entry name" value="SAP-like"/>
</dbReference>
<dbReference type="InterPro" id="IPR021109">
    <property type="entry name" value="Peptidase_aspartic_dom_sf"/>
</dbReference>